<dbReference type="SUPFAM" id="SSF46988">
    <property type="entry name" value="Tubulin chaperone cofactor A"/>
    <property type="match status" value="1"/>
</dbReference>
<dbReference type="PANTHER" id="PTHR21500">
    <property type="entry name" value="TUBULIN-SPECIFIC CHAPERONE A"/>
    <property type="match status" value="1"/>
</dbReference>
<dbReference type="EMBL" id="GL883006">
    <property type="protein sequence ID" value="EGG24951.1"/>
    <property type="molecule type" value="Genomic_DNA"/>
</dbReference>
<dbReference type="OrthoDB" id="296187at2759"/>
<reference evidence="5" key="1">
    <citation type="journal article" date="2011" name="Genome Res.">
        <title>Phylogeny-wide analysis of social amoeba genomes highlights ancient origins for complex intercellular communication.</title>
        <authorList>
            <person name="Heidel A.J."/>
            <person name="Lawal H.M."/>
            <person name="Felder M."/>
            <person name="Schilde C."/>
            <person name="Helps N.R."/>
            <person name="Tunggal B."/>
            <person name="Rivero F."/>
            <person name="John U."/>
            <person name="Schleicher M."/>
            <person name="Eichinger L."/>
            <person name="Platzer M."/>
            <person name="Noegel A.A."/>
            <person name="Schaap P."/>
            <person name="Gloeckner G."/>
        </authorList>
    </citation>
    <scope>NUCLEOTIDE SEQUENCE [LARGE SCALE GENOMIC DNA]</scope>
    <source>
        <strain evidence="5">SH3</strain>
    </source>
</reference>
<proteinExistence type="inferred from homology"/>
<dbReference type="GO" id="GO:0005874">
    <property type="term" value="C:microtubule"/>
    <property type="evidence" value="ECO:0007669"/>
    <property type="project" value="UniProtKB-KW"/>
</dbReference>
<comment type="subcellular location">
    <subcellularLocation>
        <location evidence="3">Cytoplasm</location>
        <location evidence="3">Cytoskeleton</location>
    </subcellularLocation>
</comment>
<evidence type="ECO:0000256" key="2">
    <source>
        <dbReference type="ARBA" id="ARBA00023186"/>
    </source>
</evidence>
<comment type="subunit">
    <text evidence="3">Supercomplex made of cofactors A to E. Cofactors A and D function by capturing and stabilizing tubulin in a quasi-native conformation. Cofactor E binds to the cofactor D-tubulin complex; interaction with cofactor C then causes the release of tubulin polypeptides that are committed to the native state.</text>
</comment>
<keyword evidence="3" id="KW-0493">Microtubule</keyword>
<dbReference type="OMA" id="DDGSEIW"/>
<sequence>MSTTATTKTVNRGSANREQDLKKSLKIKIDILKRLHKDYEYYQKEQKSQIELIERFKNDAAKDEYDVKKQEEILEENKTMIVDTIKRITAAITTCTEFMVEHEEKSDELEQWNEALELVDKYSDEFIKE</sequence>
<evidence type="ECO:0000256" key="3">
    <source>
        <dbReference type="RuleBase" id="RU364030"/>
    </source>
</evidence>
<keyword evidence="5" id="KW-1185">Reference proteome</keyword>
<accession>F4PGW7</accession>
<dbReference type="GeneID" id="14876618"/>
<dbReference type="InterPro" id="IPR004226">
    <property type="entry name" value="TBCA"/>
</dbReference>
<keyword evidence="3" id="KW-0963">Cytoplasm</keyword>
<dbReference type="GO" id="GO:0007023">
    <property type="term" value="P:post-chaperonin tubulin folding pathway"/>
    <property type="evidence" value="ECO:0007669"/>
    <property type="project" value="UniProtKB-UniRule"/>
</dbReference>
<dbReference type="PANTHER" id="PTHR21500:SF0">
    <property type="entry name" value="TUBULIN-SPECIFIC CHAPERONE A"/>
    <property type="match status" value="1"/>
</dbReference>
<organism evidence="4 5">
    <name type="scientific">Cavenderia fasciculata</name>
    <name type="common">Slime mold</name>
    <name type="synonym">Dictyostelium fasciculatum</name>
    <dbReference type="NCBI Taxonomy" id="261658"/>
    <lineage>
        <taxon>Eukaryota</taxon>
        <taxon>Amoebozoa</taxon>
        <taxon>Evosea</taxon>
        <taxon>Eumycetozoa</taxon>
        <taxon>Dictyostelia</taxon>
        <taxon>Acytosteliales</taxon>
        <taxon>Cavenderiaceae</taxon>
        <taxon>Cavenderia</taxon>
    </lineage>
</organism>
<dbReference type="RefSeq" id="XP_004362802.1">
    <property type="nucleotide sequence ID" value="XM_004362745.1"/>
</dbReference>
<evidence type="ECO:0000313" key="4">
    <source>
        <dbReference type="EMBL" id="EGG24951.1"/>
    </source>
</evidence>
<dbReference type="STRING" id="1054147.F4PGW7"/>
<protein>
    <recommendedName>
        <fullName evidence="3">Tubulin-specific chaperone A</fullName>
    </recommendedName>
</protein>
<name>F4PGW7_CACFS</name>
<dbReference type="InterPro" id="IPR036126">
    <property type="entry name" value="TBCA_sf"/>
</dbReference>
<keyword evidence="3" id="KW-0206">Cytoskeleton</keyword>
<gene>
    <name evidence="4" type="primary">tbcA</name>
    <name evidence="4" type="ORF">DFA_03196</name>
</gene>
<keyword evidence="2 3" id="KW-0143">Chaperone</keyword>
<dbReference type="GO" id="GO:0005829">
    <property type="term" value="C:cytosol"/>
    <property type="evidence" value="ECO:0007669"/>
    <property type="project" value="TreeGrafter"/>
</dbReference>
<comment type="similarity">
    <text evidence="1 3">Belongs to the TBCA family.</text>
</comment>
<evidence type="ECO:0000256" key="1">
    <source>
        <dbReference type="ARBA" id="ARBA00006806"/>
    </source>
</evidence>
<dbReference type="GO" id="GO:0007021">
    <property type="term" value="P:tubulin complex assembly"/>
    <property type="evidence" value="ECO:0007669"/>
    <property type="project" value="UniProtKB-UniRule"/>
</dbReference>
<dbReference type="Proteomes" id="UP000007797">
    <property type="component" value="Unassembled WGS sequence"/>
</dbReference>
<dbReference type="AlphaFoldDB" id="F4PGW7"/>
<dbReference type="Pfam" id="PF02970">
    <property type="entry name" value="TBCA"/>
    <property type="match status" value="1"/>
</dbReference>
<dbReference type="Gene3D" id="1.20.58.90">
    <property type="match status" value="1"/>
</dbReference>
<dbReference type="GO" id="GO:0048487">
    <property type="term" value="F:beta-tubulin binding"/>
    <property type="evidence" value="ECO:0007669"/>
    <property type="project" value="InterPro"/>
</dbReference>
<dbReference type="KEGG" id="dfa:DFA_03196"/>
<evidence type="ECO:0000313" key="5">
    <source>
        <dbReference type="Proteomes" id="UP000007797"/>
    </source>
</evidence>